<evidence type="ECO:0000313" key="1">
    <source>
        <dbReference type="EMBL" id="SCU94322.1"/>
    </source>
</evidence>
<dbReference type="InterPro" id="IPR027417">
    <property type="entry name" value="P-loop_NTPase"/>
</dbReference>
<name>A0A1G4JTS7_9SACH</name>
<dbReference type="OrthoDB" id="4055611at2759"/>
<dbReference type="InterPro" id="IPR031779">
    <property type="entry name" value="Psy3"/>
</dbReference>
<dbReference type="GO" id="GO:0005634">
    <property type="term" value="C:nucleus"/>
    <property type="evidence" value="ECO:0007669"/>
    <property type="project" value="InterPro"/>
</dbReference>
<dbReference type="Gene3D" id="3.40.50.300">
    <property type="entry name" value="P-loop containing nucleotide triphosphate hydrolases"/>
    <property type="match status" value="1"/>
</dbReference>
<dbReference type="CDD" id="cd19480">
    <property type="entry name" value="Psy3"/>
    <property type="match status" value="1"/>
</dbReference>
<organism evidence="1 2">
    <name type="scientific">Lachancea meyersii CBS 8951</name>
    <dbReference type="NCBI Taxonomy" id="1266667"/>
    <lineage>
        <taxon>Eukaryota</taxon>
        <taxon>Fungi</taxon>
        <taxon>Dikarya</taxon>
        <taxon>Ascomycota</taxon>
        <taxon>Saccharomycotina</taxon>
        <taxon>Saccharomycetes</taxon>
        <taxon>Saccharomycetales</taxon>
        <taxon>Saccharomycetaceae</taxon>
        <taxon>Lachancea</taxon>
    </lineage>
</organism>
<dbReference type="AlphaFoldDB" id="A0A1G4JTS7"/>
<dbReference type="Pfam" id="PF16836">
    <property type="entry name" value="PSY3"/>
    <property type="match status" value="1"/>
</dbReference>
<dbReference type="GO" id="GO:0097196">
    <property type="term" value="C:Shu complex"/>
    <property type="evidence" value="ECO:0007669"/>
    <property type="project" value="InterPro"/>
</dbReference>
<reference evidence="2" key="1">
    <citation type="submission" date="2016-03" db="EMBL/GenBank/DDBJ databases">
        <authorList>
            <person name="Devillers Hugo."/>
        </authorList>
    </citation>
    <scope>NUCLEOTIDE SEQUENCE [LARGE SCALE GENOMIC DNA]</scope>
</reference>
<dbReference type="Proteomes" id="UP000191144">
    <property type="component" value="Chromosome F"/>
</dbReference>
<evidence type="ECO:0000313" key="2">
    <source>
        <dbReference type="Proteomes" id="UP000191144"/>
    </source>
</evidence>
<accession>A0A1G4JTS7</accession>
<keyword evidence="2" id="KW-1185">Reference proteome</keyword>
<dbReference type="GO" id="GO:0000725">
    <property type="term" value="P:recombinational repair"/>
    <property type="evidence" value="ECO:0007669"/>
    <property type="project" value="InterPro"/>
</dbReference>
<protein>
    <submittedName>
        <fullName evidence="1">LAME_0F07008g1_1</fullName>
    </submittedName>
</protein>
<gene>
    <name evidence="1" type="ORF">LAME_0F07008G</name>
</gene>
<sequence>MNVLAHCRVYPLSTFYKPSAVEIDWLGKNSFGNVVLDCEQSPSAQKIGSIGFLHVIEHSFRVSAFKQSLLSRLVEKSPNQSFVLVMDLISCWNGTLPELQQDEKAVAYLNSPSLLNFDSLINFLVQLNESPQDALSRCQTPVSLQYQLAGIFIDNISYYTHDHASYDLLLKVLRMLRATYGCFIVTVGYGLEFYNGVERALVEPSHLTYEIPTRLPILYVKNMDCILSRDTETDARVVDTK</sequence>
<proteinExistence type="predicted"/>
<dbReference type="EMBL" id="LT598477">
    <property type="protein sequence ID" value="SCU94322.1"/>
    <property type="molecule type" value="Genomic_DNA"/>
</dbReference>